<organism evidence="1 2">
    <name type="scientific">Legionella busanensis</name>
    <dbReference type="NCBI Taxonomy" id="190655"/>
    <lineage>
        <taxon>Bacteria</taxon>
        <taxon>Pseudomonadati</taxon>
        <taxon>Pseudomonadota</taxon>
        <taxon>Gammaproteobacteria</taxon>
        <taxon>Legionellales</taxon>
        <taxon>Legionellaceae</taxon>
        <taxon>Legionella</taxon>
    </lineage>
</organism>
<protein>
    <submittedName>
        <fullName evidence="1">Macrocin-O-methyltransferase (TylF)</fullName>
    </submittedName>
</protein>
<name>A0A378JHE0_9GAMM</name>
<keyword evidence="2" id="KW-1185">Reference proteome</keyword>
<dbReference type="Gene3D" id="3.40.50.150">
    <property type="entry name" value="Vaccinia Virus protein VP39"/>
    <property type="match status" value="1"/>
</dbReference>
<keyword evidence="1" id="KW-0808">Transferase</keyword>
<gene>
    <name evidence="1" type="ORF">NCTC13316_00508</name>
</gene>
<sequence>MARILQKSTPWKAKFSSNVRQVIARILHFPLKLLIPKLRNYPDHSTLISNATYSPWRTDEQFLKVMQQIKSNTLLDSMRLYEIWQLANQVNHLSGYAIEIGSWQGGSGCLIAYRLAQENRETKVFLCDTFRGIVKASKHDLFYQGGELASDEQVVKDLVTSMQLKNVIILPGIFPEETGDQVKDYRFKFAHIDVDVYQSARDAFEWLLPRLTHSAIVVFDDYGFFSTNGIRAYIDELQGRQDLIIIRNLNGQAVVIKC</sequence>
<dbReference type="Pfam" id="PF05711">
    <property type="entry name" value="TylF"/>
    <property type="match status" value="1"/>
</dbReference>
<evidence type="ECO:0000313" key="2">
    <source>
        <dbReference type="Proteomes" id="UP000254794"/>
    </source>
</evidence>
<dbReference type="InterPro" id="IPR029063">
    <property type="entry name" value="SAM-dependent_MTases_sf"/>
</dbReference>
<evidence type="ECO:0000313" key="1">
    <source>
        <dbReference type="EMBL" id="STX50427.1"/>
    </source>
</evidence>
<accession>A0A378JHE0</accession>
<dbReference type="PANTHER" id="PTHR40036:SF1">
    <property type="entry name" value="MACROCIN O-METHYLTRANSFERASE"/>
    <property type="match status" value="1"/>
</dbReference>
<keyword evidence="1" id="KW-0489">Methyltransferase</keyword>
<dbReference type="PANTHER" id="PTHR40036">
    <property type="entry name" value="MACROCIN O-METHYLTRANSFERASE"/>
    <property type="match status" value="1"/>
</dbReference>
<reference evidence="1 2" key="1">
    <citation type="submission" date="2018-06" db="EMBL/GenBank/DDBJ databases">
        <authorList>
            <consortium name="Pathogen Informatics"/>
            <person name="Doyle S."/>
        </authorList>
    </citation>
    <scope>NUCLEOTIDE SEQUENCE [LARGE SCALE GENOMIC DNA]</scope>
    <source>
        <strain evidence="1 2">NCTC13316</strain>
    </source>
</reference>
<dbReference type="EMBL" id="UGOD01000001">
    <property type="protein sequence ID" value="STX50427.1"/>
    <property type="molecule type" value="Genomic_DNA"/>
</dbReference>
<dbReference type="GO" id="GO:0008168">
    <property type="term" value="F:methyltransferase activity"/>
    <property type="evidence" value="ECO:0007669"/>
    <property type="project" value="UniProtKB-KW"/>
</dbReference>
<dbReference type="GO" id="GO:0032259">
    <property type="term" value="P:methylation"/>
    <property type="evidence" value="ECO:0007669"/>
    <property type="project" value="UniProtKB-KW"/>
</dbReference>
<dbReference type="OrthoDB" id="9799872at2"/>
<dbReference type="RefSeq" id="WP_115330146.1">
    <property type="nucleotide sequence ID" value="NZ_CAAAHP010000004.1"/>
</dbReference>
<dbReference type="Proteomes" id="UP000254794">
    <property type="component" value="Unassembled WGS sequence"/>
</dbReference>
<dbReference type="InterPro" id="IPR008884">
    <property type="entry name" value="TylF_MeTrfase"/>
</dbReference>
<dbReference type="AlphaFoldDB" id="A0A378JHE0"/>
<proteinExistence type="predicted"/>